<dbReference type="GeneID" id="37010950"/>
<feature type="region of interest" description="Disordered" evidence="1">
    <location>
        <begin position="1"/>
        <end position="57"/>
    </location>
</feature>
<proteinExistence type="predicted"/>
<keyword evidence="3" id="KW-1185">Reference proteome</keyword>
<protein>
    <submittedName>
        <fullName evidence="2">Uncharacterized protein</fullName>
    </submittedName>
</protein>
<dbReference type="EMBL" id="KZ819342">
    <property type="protein sequence ID" value="PWN17702.1"/>
    <property type="molecule type" value="Genomic_DNA"/>
</dbReference>
<name>A0A316TVZ4_9BASI</name>
<reference evidence="2 3" key="1">
    <citation type="journal article" date="2018" name="Mol. Biol. Evol.">
        <title>Broad Genomic Sampling Reveals a Smut Pathogenic Ancestry of the Fungal Clade Ustilaginomycotina.</title>
        <authorList>
            <person name="Kijpornyongpan T."/>
            <person name="Mondo S.J."/>
            <person name="Barry K."/>
            <person name="Sandor L."/>
            <person name="Lee J."/>
            <person name="Lipzen A."/>
            <person name="Pangilinan J."/>
            <person name="LaButti K."/>
            <person name="Hainaut M."/>
            <person name="Henrissat B."/>
            <person name="Grigoriev I.V."/>
            <person name="Spatafora J.W."/>
            <person name="Aime M.C."/>
        </authorList>
    </citation>
    <scope>NUCLEOTIDE SEQUENCE [LARGE SCALE GENOMIC DNA]</scope>
    <source>
        <strain evidence="2 3">MCA 4718</strain>
    </source>
</reference>
<accession>A0A316TVZ4</accession>
<dbReference type="Proteomes" id="UP000245942">
    <property type="component" value="Unassembled WGS sequence"/>
</dbReference>
<dbReference type="AlphaFoldDB" id="A0A316TVZ4"/>
<evidence type="ECO:0000256" key="1">
    <source>
        <dbReference type="SAM" id="MobiDB-lite"/>
    </source>
</evidence>
<feature type="compositionally biased region" description="Polar residues" evidence="1">
    <location>
        <begin position="34"/>
        <end position="45"/>
    </location>
</feature>
<evidence type="ECO:0000313" key="3">
    <source>
        <dbReference type="Proteomes" id="UP000245942"/>
    </source>
</evidence>
<organism evidence="2 3">
    <name type="scientific">Pseudomicrostroma glucosiphilum</name>
    <dbReference type="NCBI Taxonomy" id="1684307"/>
    <lineage>
        <taxon>Eukaryota</taxon>
        <taxon>Fungi</taxon>
        <taxon>Dikarya</taxon>
        <taxon>Basidiomycota</taxon>
        <taxon>Ustilaginomycotina</taxon>
        <taxon>Exobasidiomycetes</taxon>
        <taxon>Microstromatales</taxon>
        <taxon>Microstromatales incertae sedis</taxon>
        <taxon>Pseudomicrostroma</taxon>
    </lineage>
</organism>
<dbReference type="RefSeq" id="XP_025344862.1">
    <property type="nucleotide sequence ID" value="XM_025489216.1"/>
</dbReference>
<gene>
    <name evidence="2" type="ORF">BCV69DRAFT_129927</name>
</gene>
<evidence type="ECO:0000313" key="2">
    <source>
        <dbReference type="EMBL" id="PWN17702.1"/>
    </source>
</evidence>
<sequence length="317" mass="35806">MNDRGSHCDSQMGSCGERQLQSHKRKRQEEQTSIERNTTDTSQPTKPGPIPPSIGPDLTQLHTLPQLMAQLKLRLPEVDEEALKGVAEFQLKNNASTLRRIRLAKAQEEGDDSDAFDEIKGVPLTVPLSRETWYDWVRQLKRLTSLIDYADDILFTEDHVEFTPYLTKLDKRLSSTIFWVIGETGAVAIDYTMNSGCCSSGRSLFRFLESQLKPHGDWEQVLILFKLNRVAVSYTNVDEAIKRIERLSLRASDLEVPISDAYKCAILLCVTQDDQCFAAAWAALMRTRSCTNWANVSSILHYAQRDAQSTQPRPGGL</sequence>